<dbReference type="InterPro" id="IPR029063">
    <property type="entry name" value="SAM-dependent_MTases_sf"/>
</dbReference>
<keyword evidence="2" id="KW-0830">Ubiquinone</keyword>
<dbReference type="Pfam" id="PF08241">
    <property type="entry name" value="Methyltransf_11"/>
    <property type="match status" value="1"/>
</dbReference>
<dbReference type="PANTHER" id="PTHR43591:SF24">
    <property type="entry name" value="2-METHOXY-6-POLYPRENYL-1,4-BENZOQUINOL METHYLASE, MITOCHONDRIAL"/>
    <property type="match status" value="1"/>
</dbReference>
<accession>A0ABS4TGF6</accession>
<comment type="caution">
    <text evidence="2">The sequence shown here is derived from an EMBL/GenBank/DDBJ whole genome shotgun (WGS) entry which is preliminary data.</text>
</comment>
<organism evidence="2 3">
    <name type="scientific">Kibdelosporangium banguiense</name>
    <dbReference type="NCBI Taxonomy" id="1365924"/>
    <lineage>
        <taxon>Bacteria</taxon>
        <taxon>Bacillati</taxon>
        <taxon>Actinomycetota</taxon>
        <taxon>Actinomycetes</taxon>
        <taxon>Pseudonocardiales</taxon>
        <taxon>Pseudonocardiaceae</taxon>
        <taxon>Kibdelosporangium</taxon>
    </lineage>
</organism>
<dbReference type="PANTHER" id="PTHR43591">
    <property type="entry name" value="METHYLTRANSFERASE"/>
    <property type="match status" value="1"/>
</dbReference>
<dbReference type="Gene3D" id="3.40.50.150">
    <property type="entry name" value="Vaccinia Virus protein VP39"/>
    <property type="match status" value="1"/>
</dbReference>
<dbReference type="EMBL" id="JAGINW010000001">
    <property type="protein sequence ID" value="MBP2323406.1"/>
    <property type="molecule type" value="Genomic_DNA"/>
</dbReference>
<gene>
    <name evidence="2" type="ORF">JOF56_003791</name>
</gene>
<dbReference type="RefSeq" id="WP_307855152.1">
    <property type="nucleotide sequence ID" value="NZ_JAGINW010000001.1"/>
</dbReference>
<feature type="domain" description="Methyltransferase type 11" evidence="1">
    <location>
        <begin position="73"/>
        <end position="170"/>
    </location>
</feature>
<dbReference type="CDD" id="cd02440">
    <property type="entry name" value="AdoMet_MTases"/>
    <property type="match status" value="1"/>
</dbReference>
<keyword evidence="3" id="KW-1185">Reference proteome</keyword>
<proteinExistence type="predicted"/>
<evidence type="ECO:0000259" key="1">
    <source>
        <dbReference type="Pfam" id="PF08241"/>
    </source>
</evidence>
<evidence type="ECO:0000313" key="3">
    <source>
        <dbReference type="Proteomes" id="UP001519332"/>
    </source>
</evidence>
<sequence length="317" mass="35324">MASDPTPNPHATAEEVEAAYKDLKLANVLYHDWEAGTYDEKWSISYDERCIGYATGRFSSVAGERGWPYETALELGSGTGFFLLNLMQGGVIKKGSVTDLSPGMVEVALRNARNLGLDVDGRVADAERIPYEDNSFDLVVGHAVLHHIPDLPAAFKEILRVLKPGGRFVFAGEPTNIGNAYARKLGQITWWLTTNLTKLPALSSWRRPQEELDESSRAAALEAVVDIHTFDPTELEKLVREAGAADVHAKTEELAAALFGWPVRTFEAAVPQEKLTFGWRMFAYRAWQRLSWVDENILRGVMPRELFYNVMITGVKP</sequence>
<name>A0ABS4TGF6_9PSEU</name>
<protein>
    <submittedName>
        <fullName evidence="2">Ubiquinone/menaquinone biosynthesis C-methylase UbiE</fullName>
    </submittedName>
</protein>
<dbReference type="SUPFAM" id="SSF53335">
    <property type="entry name" value="S-adenosyl-L-methionine-dependent methyltransferases"/>
    <property type="match status" value="1"/>
</dbReference>
<dbReference type="Proteomes" id="UP001519332">
    <property type="component" value="Unassembled WGS sequence"/>
</dbReference>
<evidence type="ECO:0000313" key="2">
    <source>
        <dbReference type="EMBL" id="MBP2323406.1"/>
    </source>
</evidence>
<dbReference type="InterPro" id="IPR013216">
    <property type="entry name" value="Methyltransf_11"/>
</dbReference>
<reference evidence="2 3" key="1">
    <citation type="submission" date="2021-03" db="EMBL/GenBank/DDBJ databases">
        <title>Sequencing the genomes of 1000 actinobacteria strains.</title>
        <authorList>
            <person name="Klenk H.-P."/>
        </authorList>
    </citation>
    <scope>NUCLEOTIDE SEQUENCE [LARGE SCALE GENOMIC DNA]</scope>
    <source>
        <strain evidence="2 3">DSM 46670</strain>
    </source>
</reference>